<dbReference type="SUPFAM" id="SSF47113">
    <property type="entry name" value="Histone-fold"/>
    <property type="match status" value="1"/>
</dbReference>
<keyword evidence="1" id="KW-0544">Nucleosome core</keyword>
<evidence type="ECO:0000256" key="1">
    <source>
        <dbReference type="RuleBase" id="RU003767"/>
    </source>
</evidence>
<feature type="compositionally biased region" description="Acidic residues" evidence="2">
    <location>
        <begin position="106"/>
        <end position="121"/>
    </location>
</feature>
<dbReference type="PANTHER" id="PTHR23430">
    <property type="entry name" value="HISTONE H2A"/>
    <property type="match status" value="1"/>
</dbReference>
<feature type="domain" description="Core Histone H2A/H2B/H3" evidence="3">
    <location>
        <begin position="9"/>
        <end position="86"/>
    </location>
</feature>
<dbReference type="AlphaFoldDB" id="A0A8C9GDU1"/>
<feature type="region of interest" description="Disordered" evidence="2">
    <location>
        <begin position="93"/>
        <end position="132"/>
    </location>
</feature>
<dbReference type="GO" id="GO:0046982">
    <property type="term" value="F:protein heterodimerization activity"/>
    <property type="evidence" value="ECO:0007669"/>
    <property type="project" value="InterPro"/>
</dbReference>
<comment type="subcellular location">
    <subcellularLocation>
        <location evidence="1">Nucleus</location>
    </subcellularLocation>
</comment>
<evidence type="ECO:0000313" key="5">
    <source>
        <dbReference type="Proteomes" id="UP000694416"/>
    </source>
</evidence>
<name>A0A8C9GDU1_9PRIM</name>
<dbReference type="Ensembl" id="ENSPTET00000002960.1">
    <property type="protein sequence ID" value="ENSPTEP00000001957.1"/>
    <property type="gene ID" value="ENSPTEG00000002246.1"/>
</dbReference>
<proteinExistence type="inferred from homology"/>
<keyword evidence="5" id="KW-1185">Reference proteome</keyword>
<keyword evidence="1" id="KW-0158">Chromosome</keyword>
<dbReference type="Gene3D" id="1.10.20.10">
    <property type="entry name" value="Histone, subunit A"/>
    <property type="match status" value="1"/>
</dbReference>
<dbReference type="PRINTS" id="PR00620">
    <property type="entry name" value="HISTONEH2A"/>
</dbReference>
<sequence>LTNGCKRPRRQRRSNFRRAELQFPVSHVERRLREGQYARRLSSMAPVFLAGVLQYLTANILEQAGKEAENSHRVCITPEHVKRALQKDEQLRWLLEKEDDTHSQEEEMPQPEEEERMEEEEEKKKEEEEKKKKGGFLSFRALRNFISNLLQWPKSS</sequence>
<feature type="compositionally biased region" description="Basic and acidic residues" evidence="2">
    <location>
        <begin position="122"/>
        <end position="131"/>
    </location>
</feature>
<dbReference type="CDD" id="cd00074">
    <property type="entry name" value="HFD_H2A"/>
    <property type="match status" value="1"/>
</dbReference>
<evidence type="ECO:0000256" key="2">
    <source>
        <dbReference type="SAM" id="MobiDB-lite"/>
    </source>
</evidence>
<dbReference type="Pfam" id="PF00125">
    <property type="entry name" value="Histone"/>
    <property type="match status" value="1"/>
</dbReference>
<evidence type="ECO:0000259" key="3">
    <source>
        <dbReference type="Pfam" id="PF00125"/>
    </source>
</evidence>
<accession>A0A8C9GDU1</accession>
<dbReference type="InterPro" id="IPR007125">
    <property type="entry name" value="H2A/H2B/H3"/>
</dbReference>
<comment type="subunit">
    <text evidence="1">The nucleosome is a histone octamer containing two molecules each of H2A, H2B, H3 and H4 assembled in one H3-H4 heterotetramer and two H2A-H2B heterodimers. The octamer wraps approximately 147 bp of DNA.</text>
</comment>
<feature type="compositionally biased region" description="Basic and acidic residues" evidence="2">
    <location>
        <begin position="93"/>
        <end position="105"/>
    </location>
</feature>
<dbReference type="InterPro" id="IPR009072">
    <property type="entry name" value="Histone-fold"/>
</dbReference>
<dbReference type="GO" id="GO:0003677">
    <property type="term" value="F:DNA binding"/>
    <property type="evidence" value="ECO:0007669"/>
    <property type="project" value="UniProtKB-KW"/>
</dbReference>
<comment type="similarity">
    <text evidence="1">Belongs to the histone H2A family.</text>
</comment>
<dbReference type="GO" id="GO:0000786">
    <property type="term" value="C:nucleosome"/>
    <property type="evidence" value="ECO:0007669"/>
    <property type="project" value="UniProtKB-KW"/>
</dbReference>
<reference evidence="4" key="2">
    <citation type="submission" date="2025-09" db="UniProtKB">
        <authorList>
            <consortium name="Ensembl"/>
        </authorList>
    </citation>
    <scope>IDENTIFICATION</scope>
</reference>
<dbReference type="Proteomes" id="UP000694416">
    <property type="component" value="Unplaced"/>
</dbReference>
<protein>
    <recommendedName>
        <fullName evidence="1">Histone H2A</fullName>
    </recommendedName>
</protein>
<organism evidence="4 5">
    <name type="scientific">Piliocolobus tephrosceles</name>
    <name type="common">Ugandan red Colobus</name>
    <dbReference type="NCBI Taxonomy" id="591936"/>
    <lineage>
        <taxon>Eukaryota</taxon>
        <taxon>Metazoa</taxon>
        <taxon>Chordata</taxon>
        <taxon>Craniata</taxon>
        <taxon>Vertebrata</taxon>
        <taxon>Euteleostomi</taxon>
        <taxon>Mammalia</taxon>
        <taxon>Eutheria</taxon>
        <taxon>Euarchontoglires</taxon>
        <taxon>Primates</taxon>
        <taxon>Haplorrhini</taxon>
        <taxon>Catarrhini</taxon>
        <taxon>Cercopithecidae</taxon>
        <taxon>Colobinae</taxon>
        <taxon>Piliocolobus</taxon>
    </lineage>
</organism>
<keyword evidence="1" id="KW-0238">DNA-binding</keyword>
<keyword evidence="1" id="KW-0539">Nucleus</keyword>
<dbReference type="SMART" id="SM00414">
    <property type="entry name" value="H2A"/>
    <property type="match status" value="1"/>
</dbReference>
<dbReference type="InterPro" id="IPR002119">
    <property type="entry name" value="Histone_H2A"/>
</dbReference>
<dbReference type="GO" id="GO:0030527">
    <property type="term" value="F:structural constituent of chromatin"/>
    <property type="evidence" value="ECO:0007669"/>
    <property type="project" value="InterPro"/>
</dbReference>
<evidence type="ECO:0000313" key="4">
    <source>
        <dbReference type="Ensembl" id="ENSPTEP00000001957.1"/>
    </source>
</evidence>
<reference evidence="4" key="1">
    <citation type="submission" date="2025-08" db="UniProtKB">
        <authorList>
            <consortium name="Ensembl"/>
        </authorList>
    </citation>
    <scope>IDENTIFICATION</scope>
</reference>
<dbReference type="GO" id="GO:0005634">
    <property type="term" value="C:nucleus"/>
    <property type="evidence" value="ECO:0007669"/>
    <property type="project" value="UniProtKB-SubCell"/>
</dbReference>